<feature type="transmembrane region" description="Helical" evidence="1">
    <location>
        <begin position="20"/>
        <end position="40"/>
    </location>
</feature>
<dbReference type="EMBL" id="SRHE01000407">
    <property type="protein sequence ID" value="TWW09047.1"/>
    <property type="molecule type" value="Genomic_DNA"/>
</dbReference>
<protein>
    <submittedName>
        <fullName evidence="2">Uncharacterized protein</fullName>
    </submittedName>
</protein>
<sequence length="60" mass="6764">MARRLRCGAEKHRTLIVLRVILAAMLSLSFAFFLAVHQLAGSYQFLGFSTFGFIWAGDEQ</sequence>
<evidence type="ECO:0000256" key="1">
    <source>
        <dbReference type="SAM" id="Phobius"/>
    </source>
</evidence>
<dbReference type="AlphaFoldDB" id="A0A5C6M430"/>
<organism evidence="2 3">
    <name type="scientific">Planctomyces bekefii</name>
    <dbReference type="NCBI Taxonomy" id="1653850"/>
    <lineage>
        <taxon>Bacteria</taxon>
        <taxon>Pseudomonadati</taxon>
        <taxon>Planctomycetota</taxon>
        <taxon>Planctomycetia</taxon>
        <taxon>Planctomycetales</taxon>
        <taxon>Planctomycetaceae</taxon>
        <taxon>Planctomyces</taxon>
    </lineage>
</organism>
<evidence type="ECO:0000313" key="2">
    <source>
        <dbReference type="EMBL" id="TWW09047.1"/>
    </source>
</evidence>
<dbReference type="Proteomes" id="UP000321083">
    <property type="component" value="Unassembled WGS sequence"/>
</dbReference>
<reference evidence="2 3" key="1">
    <citation type="submission" date="2019-08" db="EMBL/GenBank/DDBJ databases">
        <title>100 year-old enigma solved: identification of Planctomyces bekefii, the type genus and species of the phylum Planctomycetes.</title>
        <authorList>
            <person name="Svetlana D.N."/>
            <person name="Overmann J."/>
        </authorList>
    </citation>
    <scope>NUCLEOTIDE SEQUENCE [LARGE SCALE GENOMIC DNA]</scope>
    <source>
        <strain evidence="2">Phe10_nw2017</strain>
    </source>
</reference>
<accession>A0A5C6M430</accession>
<keyword evidence="1" id="KW-0812">Transmembrane</keyword>
<reference evidence="2 3" key="2">
    <citation type="submission" date="2019-08" db="EMBL/GenBank/DDBJ databases">
        <authorList>
            <person name="Henke P."/>
        </authorList>
    </citation>
    <scope>NUCLEOTIDE SEQUENCE [LARGE SCALE GENOMIC DNA]</scope>
    <source>
        <strain evidence="2">Phe10_nw2017</strain>
    </source>
</reference>
<keyword evidence="1" id="KW-1133">Transmembrane helix</keyword>
<gene>
    <name evidence="2" type="ORF">E3A20_18250</name>
</gene>
<keyword evidence="3" id="KW-1185">Reference proteome</keyword>
<comment type="caution">
    <text evidence="2">The sequence shown here is derived from an EMBL/GenBank/DDBJ whole genome shotgun (WGS) entry which is preliminary data.</text>
</comment>
<evidence type="ECO:0000313" key="3">
    <source>
        <dbReference type="Proteomes" id="UP000321083"/>
    </source>
</evidence>
<name>A0A5C6M430_9PLAN</name>
<keyword evidence="1" id="KW-0472">Membrane</keyword>
<proteinExistence type="predicted"/>